<keyword evidence="6" id="KW-0808">Transferase</keyword>
<dbReference type="GeneID" id="98000507"/>
<proteinExistence type="predicted"/>
<evidence type="ECO:0000256" key="3">
    <source>
        <dbReference type="ARBA" id="ARBA00012438"/>
    </source>
</evidence>
<dbReference type="Pfam" id="PF02518">
    <property type="entry name" value="HATPase_c"/>
    <property type="match status" value="1"/>
</dbReference>
<evidence type="ECO:0000256" key="13">
    <source>
        <dbReference type="ARBA" id="ARBA00023136"/>
    </source>
</evidence>
<keyword evidence="12" id="KW-0902">Two-component regulatory system</keyword>
<feature type="transmembrane region" description="Helical" evidence="14">
    <location>
        <begin position="14"/>
        <end position="32"/>
    </location>
</feature>
<keyword evidence="9 16" id="KW-0418">Kinase</keyword>
<reference evidence="16 17" key="1">
    <citation type="submission" date="2018-08" db="EMBL/GenBank/DDBJ databases">
        <title>A genome reference for cultivated species of the human gut microbiota.</title>
        <authorList>
            <person name="Zou Y."/>
            <person name="Xue W."/>
            <person name="Luo G."/>
        </authorList>
    </citation>
    <scope>NUCLEOTIDE SEQUENCE [LARGE SCALE GENOMIC DNA]</scope>
    <source>
        <strain evidence="16 17">AM25-6</strain>
    </source>
</reference>
<dbReference type="Gene3D" id="3.30.565.10">
    <property type="entry name" value="Histidine kinase-like ATPase, C-terminal domain"/>
    <property type="match status" value="1"/>
</dbReference>
<evidence type="ECO:0000256" key="7">
    <source>
        <dbReference type="ARBA" id="ARBA00022692"/>
    </source>
</evidence>
<dbReference type="Pfam" id="PF00512">
    <property type="entry name" value="HisKA"/>
    <property type="match status" value="1"/>
</dbReference>
<evidence type="ECO:0000313" key="16">
    <source>
        <dbReference type="EMBL" id="RGD75214.1"/>
    </source>
</evidence>
<evidence type="ECO:0000256" key="6">
    <source>
        <dbReference type="ARBA" id="ARBA00022679"/>
    </source>
</evidence>
<feature type="transmembrane region" description="Helical" evidence="14">
    <location>
        <begin position="257"/>
        <end position="278"/>
    </location>
</feature>
<sequence length="672" mass="76749">MDIKLKNIKENKSLLNHILLIIAIFIIFSFAVNNGNKVILNKSYQMFGNHAYLTSSDYGYKLDEIHAYLNNALYREYQEVHDGDPKADLQKTVASMSPKLRGELKANVIGSYGPEVSYFIMDNNTDIVYSNSGAKSDSEFEKEYNKDGYTFINTRSNVTTTYVNGKKELLNVSYNLTNNFDMYDDNNSYLQTKVLPPTVLLAVNHDFTAGGYFKDSYDVYKSDAVWSTIGFVFSSFLLLYLLIIIKKKYGIRETLDVIGQIFNKVFLEIKLFMAYFIYGNFSSINGTIAAILFIFCLYCAAMYDNENLLNVSLYKKVMEIYKSNQVFKPFSKKVQSRMVNGITRCVVSGGILMLAFLLIAMGISGPYEQLYALIIVVSFIYLLYSIFRLYSSSIKSVKDIEDVYNYTETLGLGHFNENIYLSDNSYFKEIEYNLNALNEHIKEAVEEQVKSEKMKSELVTNVSHDLKTPLTSIINYVDLMKREDIKPEIAKEYLEILDSKSQKLKKLVEDIFDISKATSGNIELHNTNINLKSLINQSISEFSDSINENDLEVRVNVDDDVYVYADGERLGRVLENLIQNSVKYSLKGTRIYIDLEKDGPSITIINISNYEMDFTSDEILTRFARADKARDLEGFGLGLSIVQSFTGLMGIDFSVTIDKDLFKARLDFKNNK</sequence>
<organism evidence="16 17">
    <name type="scientific">Anaerofustis stercorihominis</name>
    <dbReference type="NCBI Taxonomy" id="214853"/>
    <lineage>
        <taxon>Bacteria</taxon>
        <taxon>Bacillati</taxon>
        <taxon>Bacillota</taxon>
        <taxon>Clostridia</taxon>
        <taxon>Eubacteriales</taxon>
        <taxon>Eubacteriaceae</taxon>
        <taxon>Anaerofustis</taxon>
    </lineage>
</organism>
<evidence type="ECO:0000256" key="5">
    <source>
        <dbReference type="ARBA" id="ARBA00022553"/>
    </source>
</evidence>
<name>A0A3E3E0Y6_9FIRM</name>
<dbReference type="InterPro" id="IPR036890">
    <property type="entry name" value="HATPase_C_sf"/>
</dbReference>
<dbReference type="Proteomes" id="UP000261212">
    <property type="component" value="Unassembled WGS sequence"/>
</dbReference>
<dbReference type="InterPro" id="IPR050398">
    <property type="entry name" value="HssS/ArlS-like"/>
</dbReference>
<dbReference type="InterPro" id="IPR005467">
    <property type="entry name" value="His_kinase_dom"/>
</dbReference>
<keyword evidence="4" id="KW-1003">Cell membrane</keyword>
<evidence type="ECO:0000256" key="2">
    <source>
        <dbReference type="ARBA" id="ARBA00004651"/>
    </source>
</evidence>
<dbReference type="RefSeq" id="WP_007050186.1">
    <property type="nucleotide sequence ID" value="NZ_CABKNJ010000001.1"/>
</dbReference>
<keyword evidence="11 14" id="KW-1133">Transmembrane helix</keyword>
<comment type="subcellular location">
    <subcellularLocation>
        <location evidence="2">Cell membrane</location>
        <topology evidence="2">Multi-pass membrane protein</topology>
    </subcellularLocation>
</comment>
<dbReference type="PROSITE" id="PS50109">
    <property type="entry name" value="HIS_KIN"/>
    <property type="match status" value="1"/>
</dbReference>
<dbReference type="GO" id="GO:0005886">
    <property type="term" value="C:plasma membrane"/>
    <property type="evidence" value="ECO:0007669"/>
    <property type="project" value="UniProtKB-SubCell"/>
</dbReference>
<dbReference type="PANTHER" id="PTHR45528">
    <property type="entry name" value="SENSOR HISTIDINE KINASE CPXA"/>
    <property type="match status" value="1"/>
</dbReference>
<evidence type="ECO:0000256" key="1">
    <source>
        <dbReference type="ARBA" id="ARBA00000085"/>
    </source>
</evidence>
<evidence type="ECO:0000256" key="8">
    <source>
        <dbReference type="ARBA" id="ARBA00022741"/>
    </source>
</evidence>
<evidence type="ECO:0000259" key="15">
    <source>
        <dbReference type="PROSITE" id="PS50109"/>
    </source>
</evidence>
<protein>
    <recommendedName>
        <fullName evidence="3">histidine kinase</fullName>
        <ecNumber evidence="3">2.7.13.3</ecNumber>
    </recommendedName>
</protein>
<keyword evidence="8" id="KW-0547">Nucleotide-binding</keyword>
<evidence type="ECO:0000256" key="11">
    <source>
        <dbReference type="ARBA" id="ARBA00022989"/>
    </source>
</evidence>
<dbReference type="GO" id="GO:0005524">
    <property type="term" value="F:ATP binding"/>
    <property type="evidence" value="ECO:0007669"/>
    <property type="project" value="UniProtKB-KW"/>
</dbReference>
<dbReference type="CDD" id="cd00082">
    <property type="entry name" value="HisKA"/>
    <property type="match status" value="1"/>
</dbReference>
<keyword evidence="7 14" id="KW-0812">Transmembrane</keyword>
<dbReference type="InterPro" id="IPR036097">
    <property type="entry name" value="HisK_dim/P_sf"/>
</dbReference>
<dbReference type="AlphaFoldDB" id="A0A3E3E0Y6"/>
<feature type="transmembrane region" description="Helical" evidence="14">
    <location>
        <begin position="370"/>
        <end position="390"/>
    </location>
</feature>
<feature type="domain" description="Histidine kinase" evidence="15">
    <location>
        <begin position="461"/>
        <end position="672"/>
    </location>
</feature>
<dbReference type="EMBL" id="QUSM01000002">
    <property type="protein sequence ID" value="RGD75214.1"/>
    <property type="molecule type" value="Genomic_DNA"/>
</dbReference>
<keyword evidence="5" id="KW-0597">Phosphoprotein</keyword>
<dbReference type="FunFam" id="1.10.287.130:FF:000008">
    <property type="entry name" value="Two-component sensor histidine kinase"/>
    <property type="match status" value="1"/>
</dbReference>
<dbReference type="Gene3D" id="1.10.287.130">
    <property type="match status" value="1"/>
</dbReference>
<evidence type="ECO:0000313" key="17">
    <source>
        <dbReference type="Proteomes" id="UP000261212"/>
    </source>
</evidence>
<dbReference type="EC" id="2.7.13.3" evidence="3"/>
<gene>
    <name evidence="16" type="ORF">DW687_02505</name>
</gene>
<dbReference type="InterPro" id="IPR003594">
    <property type="entry name" value="HATPase_dom"/>
</dbReference>
<evidence type="ECO:0000256" key="4">
    <source>
        <dbReference type="ARBA" id="ARBA00022475"/>
    </source>
</evidence>
<evidence type="ECO:0000256" key="10">
    <source>
        <dbReference type="ARBA" id="ARBA00022840"/>
    </source>
</evidence>
<dbReference type="GO" id="GO:0000155">
    <property type="term" value="F:phosphorelay sensor kinase activity"/>
    <property type="evidence" value="ECO:0007669"/>
    <property type="project" value="InterPro"/>
</dbReference>
<dbReference type="SMART" id="SM00387">
    <property type="entry name" value="HATPase_c"/>
    <property type="match status" value="1"/>
</dbReference>
<dbReference type="PANTHER" id="PTHR45528:SF1">
    <property type="entry name" value="SENSOR HISTIDINE KINASE CPXA"/>
    <property type="match status" value="1"/>
</dbReference>
<comment type="caution">
    <text evidence="16">The sequence shown here is derived from an EMBL/GenBank/DDBJ whole genome shotgun (WGS) entry which is preliminary data.</text>
</comment>
<dbReference type="InterPro" id="IPR003661">
    <property type="entry name" value="HisK_dim/P_dom"/>
</dbReference>
<feature type="transmembrane region" description="Helical" evidence="14">
    <location>
        <begin position="224"/>
        <end position="245"/>
    </location>
</feature>
<accession>A0A3E3E0Y6</accession>
<keyword evidence="13 14" id="KW-0472">Membrane</keyword>
<keyword evidence="10" id="KW-0067">ATP-binding</keyword>
<feature type="transmembrane region" description="Helical" evidence="14">
    <location>
        <begin position="341"/>
        <end position="364"/>
    </location>
</feature>
<dbReference type="SUPFAM" id="SSF47384">
    <property type="entry name" value="Homodimeric domain of signal transducing histidine kinase"/>
    <property type="match status" value="1"/>
</dbReference>
<dbReference type="SUPFAM" id="SSF55874">
    <property type="entry name" value="ATPase domain of HSP90 chaperone/DNA topoisomerase II/histidine kinase"/>
    <property type="match status" value="1"/>
</dbReference>
<evidence type="ECO:0000256" key="12">
    <source>
        <dbReference type="ARBA" id="ARBA00023012"/>
    </source>
</evidence>
<feature type="transmembrane region" description="Helical" evidence="14">
    <location>
        <begin position="284"/>
        <end position="303"/>
    </location>
</feature>
<comment type="catalytic activity">
    <reaction evidence="1">
        <text>ATP + protein L-histidine = ADP + protein N-phospho-L-histidine.</text>
        <dbReference type="EC" id="2.7.13.3"/>
    </reaction>
</comment>
<evidence type="ECO:0000256" key="14">
    <source>
        <dbReference type="SAM" id="Phobius"/>
    </source>
</evidence>
<dbReference type="SMART" id="SM00388">
    <property type="entry name" value="HisKA"/>
    <property type="match status" value="1"/>
</dbReference>
<evidence type="ECO:0000256" key="9">
    <source>
        <dbReference type="ARBA" id="ARBA00022777"/>
    </source>
</evidence>